<sequence length="127" mass="14499">MSWLHYLGAKLFKSSRLKPNTIVVGIDTPSYRLASYLQQAHLANVVAFIDDEPWSNRTDILGVTVRYPSDLSALIERWQVTTVIEFDGNGLIPDNVREELKRLSFEYVVLDPAITPDHWAQQIQDSL</sequence>
<dbReference type="Gene3D" id="3.40.50.720">
    <property type="entry name" value="NAD(P)-binding Rossmann-like Domain"/>
    <property type="match status" value="1"/>
</dbReference>
<dbReference type="InterPro" id="IPR029063">
    <property type="entry name" value="SAM-dependent_MTases_sf"/>
</dbReference>
<proteinExistence type="predicted"/>
<keyword evidence="3" id="KW-1185">Reference proteome</keyword>
<dbReference type="EMBL" id="FLRB01000013">
    <property type="protein sequence ID" value="SBT21521.1"/>
    <property type="molecule type" value="Genomic_DNA"/>
</dbReference>
<evidence type="ECO:0000313" key="4">
    <source>
        <dbReference type="Proteomes" id="UP000092871"/>
    </source>
</evidence>
<dbReference type="EMBL" id="FLRA01000023">
    <property type="protein sequence ID" value="SBT18566.1"/>
    <property type="molecule type" value="Genomic_DNA"/>
</dbReference>
<reference evidence="1 4" key="1">
    <citation type="submission" date="2016-06" db="EMBL/GenBank/DDBJ databases">
        <authorList>
            <person name="Kjaerup R.B."/>
            <person name="Dalgaard T.S."/>
            <person name="Juul-Madsen H.R."/>
        </authorList>
    </citation>
    <scope>NUCLEOTIDE SEQUENCE [LARGE SCALE GENOMIC DNA]</scope>
    <source>
        <strain evidence="1 4">CECT 5115</strain>
    </source>
</reference>
<evidence type="ECO:0000313" key="2">
    <source>
        <dbReference type="EMBL" id="SBT21521.1"/>
    </source>
</evidence>
<accession>A0A1C3JU05</accession>
<protein>
    <submittedName>
        <fullName evidence="1">Uncharacterized protein</fullName>
    </submittedName>
</protein>
<evidence type="ECO:0000313" key="1">
    <source>
        <dbReference type="EMBL" id="SBT18566.1"/>
    </source>
</evidence>
<dbReference type="Proteomes" id="UP000092871">
    <property type="component" value="Unassembled WGS sequence"/>
</dbReference>
<evidence type="ECO:0000313" key="3">
    <source>
        <dbReference type="Proteomes" id="UP000092840"/>
    </source>
</evidence>
<reference evidence="2 3" key="2">
    <citation type="submission" date="2016-06" db="EMBL/GenBank/DDBJ databases">
        <authorList>
            <person name="Rodrigo-Torres L."/>
            <person name="Arahal D.R."/>
        </authorList>
    </citation>
    <scope>NUCLEOTIDE SEQUENCE [LARGE SCALE GENOMIC DNA]</scope>
    <source>
        <strain evidence="2 3">CECT 5116</strain>
    </source>
</reference>
<gene>
    <name evidence="1" type="ORF">MGA5115_02713</name>
    <name evidence="2" type="ORF">MGA5116_02117</name>
</gene>
<dbReference type="Proteomes" id="UP000092840">
    <property type="component" value="Unassembled WGS sequence"/>
</dbReference>
<dbReference type="AlphaFoldDB" id="A0A1C3JU05"/>
<dbReference type="OrthoDB" id="6089189at2"/>
<name>A0A1C3JU05_9GAMM</name>
<dbReference type="SUPFAM" id="SSF53335">
    <property type="entry name" value="S-adenosyl-L-methionine-dependent methyltransferases"/>
    <property type="match status" value="1"/>
</dbReference>
<organism evidence="1 4">
    <name type="scientific">Marinomonas gallaica</name>
    <dbReference type="NCBI Taxonomy" id="1806667"/>
    <lineage>
        <taxon>Bacteria</taxon>
        <taxon>Pseudomonadati</taxon>
        <taxon>Pseudomonadota</taxon>
        <taxon>Gammaproteobacteria</taxon>
        <taxon>Oceanospirillales</taxon>
        <taxon>Oceanospirillaceae</taxon>
        <taxon>Marinomonas</taxon>
    </lineage>
</organism>
<dbReference type="RefSeq" id="WP_067037440.1">
    <property type="nucleotide sequence ID" value="NZ_FLRA01000023.1"/>
</dbReference>